<dbReference type="OrthoDB" id="3687641at2759"/>
<evidence type="ECO:0000256" key="4">
    <source>
        <dbReference type="SAM" id="MobiDB-lite"/>
    </source>
</evidence>
<dbReference type="GeneID" id="41984509"/>
<feature type="region of interest" description="Disordered" evidence="4">
    <location>
        <begin position="1"/>
        <end position="25"/>
    </location>
</feature>
<dbReference type="GO" id="GO:0016491">
    <property type="term" value="F:oxidoreductase activity"/>
    <property type="evidence" value="ECO:0007669"/>
    <property type="project" value="UniProtKB-KW"/>
</dbReference>
<name>A0A8H8U0I7_9HELO</name>
<dbReference type="EMBL" id="QGMH01000078">
    <property type="protein sequence ID" value="TVY26081.1"/>
    <property type="molecule type" value="Genomic_DNA"/>
</dbReference>
<sequence length="294" mass="33055">MDLSSAKPQTSKYTTLPPRDSLDDLDIDLENDSDTTLASTGFLAKKPTKSDRMHMMLGNRYENDNPKESSRIPTALTWIRWGVVIFLQCVIIVFLFLLRPAGTGKDMGWSTGETETGGDVSGLYIPTTHKYTLLTPDEEKFVPNMSSNDNRMEIRKNWDMLMPLGSGTVEIPDYKQHPMLGKPIVDDPIHSGAIFEASWTHALHCLYYTVDSYHQLVVNGTFGFDGIRNDMHASHCFEYLRNQILCMADMTLEGSESLLDATGQGQAHMCRDREEANAWIEGRRVDDLQSIVGP</sequence>
<gene>
    <name evidence="6" type="ORF">LHYA1_G004311</name>
</gene>
<dbReference type="PANTHER" id="PTHR33365">
    <property type="entry name" value="YALI0B05434P"/>
    <property type="match status" value="1"/>
</dbReference>
<keyword evidence="5" id="KW-0472">Membrane</keyword>
<dbReference type="AlphaFoldDB" id="A0A8H8U0I7"/>
<evidence type="ECO:0000256" key="3">
    <source>
        <dbReference type="ARBA" id="ARBA00035112"/>
    </source>
</evidence>
<evidence type="ECO:0000313" key="7">
    <source>
        <dbReference type="Proteomes" id="UP000431533"/>
    </source>
</evidence>
<protein>
    <recommendedName>
        <fullName evidence="8">Oxidase ustYa</fullName>
    </recommendedName>
</protein>
<comment type="similarity">
    <text evidence="3">Belongs to the ustYa family.</text>
</comment>
<comment type="pathway">
    <text evidence="1">Mycotoxin biosynthesis.</text>
</comment>
<evidence type="ECO:0000256" key="2">
    <source>
        <dbReference type="ARBA" id="ARBA00023002"/>
    </source>
</evidence>
<keyword evidence="5" id="KW-0812">Transmembrane</keyword>
<evidence type="ECO:0008006" key="8">
    <source>
        <dbReference type="Google" id="ProtNLM"/>
    </source>
</evidence>
<proteinExistence type="inferred from homology"/>
<keyword evidence="2" id="KW-0560">Oxidoreductase</keyword>
<dbReference type="RefSeq" id="XP_031004869.1">
    <property type="nucleotide sequence ID" value="XM_031149273.1"/>
</dbReference>
<feature type="transmembrane region" description="Helical" evidence="5">
    <location>
        <begin position="78"/>
        <end position="98"/>
    </location>
</feature>
<dbReference type="Pfam" id="PF11807">
    <property type="entry name" value="UstYa"/>
    <property type="match status" value="1"/>
</dbReference>
<feature type="compositionally biased region" description="Polar residues" evidence="4">
    <location>
        <begin position="1"/>
        <end position="14"/>
    </location>
</feature>
<keyword evidence="5" id="KW-1133">Transmembrane helix</keyword>
<dbReference type="PANTHER" id="PTHR33365:SF11">
    <property type="entry name" value="TAT PATHWAY SIGNAL SEQUENCE"/>
    <property type="match status" value="1"/>
</dbReference>
<dbReference type="InterPro" id="IPR021765">
    <property type="entry name" value="UstYa-like"/>
</dbReference>
<dbReference type="GO" id="GO:0043386">
    <property type="term" value="P:mycotoxin biosynthetic process"/>
    <property type="evidence" value="ECO:0007669"/>
    <property type="project" value="InterPro"/>
</dbReference>
<evidence type="ECO:0000256" key="1">
    <source>
        <dbReference type="ARBA" id="ARBA00004685"/>
    </source>
</evidence>
<keyword evidence="7" id="KW-1185">Reference proteome</keyword>
<dbReference type="Proteomes" id="UP000431533">
    <property type="component" value="Unassembled WGS sequence"/>
</dbReference>
<comment type="caution">
    <text evidence="6">The sequence shown here is derived from an EMBL/GenBank/DDBJ whole genome shotgun (WGS) entry which is preliminary data.</text>
</comment>
<organism evidence="6 7">
    <name type="scientific">Lachnellula hyalina</name>
    <dbReference type="NCBI Taxonomy" id="1316788"/>
    <lineage>
        <taxon>Eukaryota</taxon>
        <taxon>Fungi</taxon>
        <taxon>Dikarya</taxon>
        <taxon>Ascomycota</taxon>
        <taxon>Pezizomycotina</taxon>
        <taxon>Leotiomycetes</taxon>
        <taxon>Helotiales</taxon>
        <taxon>Lachnaceae</taxon>
        <taxon>Lachnellula</taxon>
    </lineage>
</organism>
<reference evidence="6 7" key="1">
    <citation type="submission" date="2018-05" db="EMBL/GenBank/DDBJ databases">
        <title>Genome sequencing and assembly of the regulated plant pathogen Lachnellula willkommii and related sister species for the development of diagnostic species identification markers.</title>
        <authorList>
            <person name="Giroux E."/>
            <person name="Bilodeau G."/>
        </authorList>
    </citation>
    <scope>NUCLEOTIDE SEQUENCE [LARGE SCALE GENOMIC DNA]</scope>
    <source>
        <strain evidence="6 7">CBS 185.66</strain>
    </source>
</reference>
<evidence type="ECO:0000256" key="5">
    <source>
        <dbReference type="SAM" id="Phobius"/>
    </source>
</evidence>
<accession>A0A8H8U0I7</accession>
<evidence type="ECO:0000313" key="6">
    <source>
        <dbReference type="EMBL" id="TVY26081.1"/>
    </source>
</evidence>